<evidence type="ECO:0000256" key="3">
    <source>
        <dbReference type="ARBA" id="ARBA00022741"/>
    </source>
</evidence>
<protein>
    <submittedName>
        <fullName evidence="11">ATP-binding cassette domain-containing protein</fullName>
    </submittedName>
</protein>
<keyword evidence="2 8" id="KW-0812">Transmembrane</keyword>
<feature type="region of interest" description="Disordered" evidence="7">
    <location>
        <begin position="1"/>
        <end position="24"/>
    </location>
</feature>
<evidence type="ECO:0000256" key="4">
    <source>
        <dbReference type="ARBA" id="ARBA00022840"/>
    </source>
</evidence>
<dbReference type="Pfam" id="PF00664">
    <property type="entry name" value="ABC_membrane"/>
    <property type="match status" value="1"/>
</dbReference>
<evidence type="ECO:0000256" key="6">
    <source>
        <dbReference type="ARBA" id="ARBA00023136"/>
    </source>
</evidence>
<dbReference type="PROSITE" id="PS00211">
    <property type="entry name" value="ABC_TRANSPORTER_1"/>
    <property type="match status" value="1"/>
</dbReference>
<dbReference type="Gene3D" id="3.40.50.300">
    <property type="entry name" value="P-loop containing nucleotide triphosphate hydrolases"/>
    <property type="match status" value="1"/>
</dbReference>
<dbReference type="InterPro" id="IPR003439">
    <property type="entry name" value="ABC_transporter-like_ATP-bd"/>
</dbReference>
<feature type="transmembrane region" description="Helical" evidence="8">
    <location>
        <begin position="716"/>
        <end position="741"/>
    </location>
</feature>
<keyword evidence="4 11" id="KW-0067">ATP-binding</keyword>
<dbReference type="PROSITE" id="PS50929">
    <property type="entry name" value="ABC_TM1F"/>
    <property type="match status" value="1"/>
</dbReference>
<evidence type="ECO:0000256" key="5">
    <source>
        <dbReference type="ARBA" id="ARBA00022989"/>
    </source>
</evidence>
<feature type="domain" description="ABC transporter" evidence="9">
    <location>
        <begin position="768"/>
        <end position="1000"/>
    </location>
</feature>
<proteinExistence type="predicted"/>
<evidence type="ECO:0000256" key="2">
    <source>
        <dbReference type="ARBA" id="ARBA00022692"/>
    </source>
</evidence>
<dbReference type="InterPro" id="IPR003593">
    <property type="entry name" value="AAA+_ATPase"/>
</dbReference>
<evidence type="ECO:0000313" key="12">
    <source>
        <dbReference type="Proteomes" id="UP001225316"/>
    </source>
</evidence>
<gene>
    <name evidence="11" type="ORF">QEH52_17865</name>
</gene>
<dbReference type="InterPro" id="IPR027417">
    <property type="entry name" value="P-loop_NTPase"/>
</dbReference>
<keyword evidence="12" id="KW-1185">Reference proteome</keyword>
<feature type="transmembrane region" description="Helical" evidence="8">
    <location>
        <begin position="455"/>
        <end position="479"/>
    </location>
</feature>
<feature type="transmembrane region" description="Helical" evidence="8">
    <location>
        <begin position="491"/>
        <end position="512"/>
    </location>
</feature>
<name>A0ABU1AZ10_9BACT</name>
<dbReference type="SUPFAM" id="SSF90123">
    <property type="entry name" value="ABC transporter transmembrane region"/>
    <property type="match status" value="1"/>
</dbReference>
<evidence type="ECO:0000313" key="11">
    <source>
        <dbReference type="EMBL" id="MDQ8209400.1"/>
    </source>
</evidence>
<comment type="subcellular location">
    <subcellularLocation>
        <location evidence="1">Cell membrane</location>
        <topology evidence="1">Multi-pass membrane protein</topology>
    </subcellularLocation>
</comment>
<evidence type="ECO:0000256" key="1">
    <source>
        <dbReference type="ARBA" id="ARBA00004651"/>
    </source>
</evidence>
<sequence>MKQPMRRPGRGVSRPPIRKGAAPAATAEATVGNHAASEEAWYEALPTRLQRTPRKLNGLSPVESCPKRNQPIVLLVIEGKLALEAELFCEGYYEQRRRLATLEAGEILLIPQSPLDMLALYVGGDRSVSILQFDLAELVGLATENQDASPLQEALLKALAAPNRWEPRKVPPAEGRVHRVAAGTIQRVRRGQSLAPADKPVLVALDDGFEPSPAPESPLPETLSHWLLEESAPLLYRGEKAVQSAPADLSTFLADARATASLTAFIDFRWRELSARWEARRIALEESAAQTSSRRDIELQLNQSRLAGLLSGRDDGLPQTENHPLRAAFYLIRKQDWLPVLPRFIDSHDPLVLFDQIAASSGLLVREVRLDSGWWREDLGRILAFDPDGQVWVLLPRGKYYDVWDSRTGKIRRLPPKEAATWKPRAVTFYRQYPAKALGLLDIVLFELHQVRSAIAGLLALALLTSGVAALIPMAAAFIVQNILPGGLKPLLATVCGALLAAGGFTVAFAWAQRMLLQRMDFQLNLAATVALWHRILYWKLPDQRKYSAGDLAMRIGSFTGLASFFRMVAQSGATQSLTLISSMAVIFWVSFQLGFYTLLFASVALLVAALFSWLQVRAFMGGEKSLGIVNAFSLEAYSAIHKIKAAGVERSIQMQWAERFSRLRQKLIASQRVGIASSAFQTSWVTLSSAAFYFILVSQLQGDLSIAKYIAFTGAYATVAANLSRLAGLILGIGMQLSFLKFVEPLMKTLPDLRADRLQPQQLSGCLRAENLVFSYPGSPAPALNGLSFEARPGQFTVVVGPSGCGKSTLARVLAGLESARAGRVYLDDYDVETIDPSALRSNVAIVLQDFQLIPGTVLDNLRGALSADLNEVINAAKLACIWDDIEQMPMGVHTPVTGNASAFSGGQIQRMALARALLRRPRVLILDEVTSALDSELQAQIVANISASNQTVIFIAHRLSLAKLADKIVVLKDGKVVEQGSDAELRGKGGLYTQMTEVRG</sequence>
<keyword evidence="3" id="KW-0547">Nucleotide-binding</keyword>
<dbReference type="EMBL" id="JARXHW010000067">
    <property type="protein sequence ID" value="MDQ8209400.1"/>
    <property type="molecule type" value="Genomic_DNA"/>
</dbReference>
<accession>A0ABU1AZ10</accession>
<dbReference type="Proteomes" id="UP001225316">
    <property type="component" value="Unassembled WGS sequence"/>
</dbReference>
<dbReference type="PANTHER" id="PTHR24221">
    <property type="entry name" value="ATP-BINDING CASSETTE SUB-FAMILY B"/>
    <property type="match status" value="1"/>
</dbReference>
<evidence type="ECO:0000259" key="10">
    <source>
        <dbReference type="PROSITE" id="PS50929"/>
    </source>
</evidence>
<dbReference type="InterPro" id="IPR036640">
    <property type="entry name" value="ABC1_TM_sf"/>
</dbReference>
<evidence type="ECO:0000259" key="9">
    <source>
        <dbReference type="PROSITE" id="PS50893"/>
    </source>
</evidence>
<keyword evidence="5 8" id="KW-1133">Transmembrane helix</keyword>
<dbReference type="GO" id="GO:0005524">
    <property type="term" value="F:ATP binding"/>
    <property type="evidence" value="ECO:0007669"/>
    <property type="project" value="UniProtKB-KW"/>
</dbReference>
<reference evidence="11 12" key="1">
    <citation type="submission" date="2023-04" db="EMBL/GenBank/DDBJ databases">
        <title>A novel bacteria isolated from coastal sediment.</title>
        <authorList>
            <person name="Liu X.-J."/>
            <person name="Du Z.-J."/>
        </authorList>
    </citation>
    <scope>NUCLEOTIDE SEQUENCE [LARGE SCALE GENOMIC DNA]</scope>
    <source>
        <strain evidence="11 12">SDUM461003</strain>
    </source>
</reference>
<comment type="caution">
    <text evidence="11">The sequence shown here is derived from an EMBL/GenBank/DDBJ whole genome shotgun (WGS) entry which is preliminary data.</text>
</comment>
<evidence type="ECO:0000256" key="7">
    <source>
        <dbReference type="SAM" id="MobiDB-lite"/>
    </source>
</evidence>
<dbReference type="RefSeq" id="WP_308952318.1">
    <property type="nucleotide sequence ID" value="NZ_JARXHW010000067.1"/>
</dbReference>
<organism evidence="11 12">
    <name type="scientific">Thalassobacterium maritimum</name>
    <dbReference type="NCBI Taxonomy" id="3041265"/>
    <lineage>
        <taxon>Bacteria</taxon>
        <taxon>Pseudomonadati</taxon>
        <taxon>Verrucomicrobiota</taxon>
        <taxon>Opitutia</taxon>
        <taxon>Puniceicoccales</taxon>
        <taxon>Coraliomargaritaceae</taxon>
        <taxon>Thalassobacterium</taxon>
    </lineage>
</organism>
<feature type="domain" description="ABC transmembrane type-1" evidence="10">
    <location>
        <begin position="456"/>
        <end position="736"/>
    </location>
</feature>
<dbReference type="PANTHER" id="PTHR24221:SF654">
    <property type="entry name" value="ATP-BINDING CASSETTE SUB-FAMILY B MEMBER 6"/>
    <property type="match status" value="1"/>
</dbReference>
<dbReference type="Gene3D" id="1.20.1560.10">
    <property type="entry name" value="ABC transporter type 1, transmembrane domain"/>
    <property type="match status" value="1"/>
</dbReference>
<feature type="transmembrane region" description="Helical" evidence="8">
    <location>
        <begin position="596"/>
        <end position="615"/>
    </location>
</feature>
<dbReference type="SUPFAM" id="SSF52540">
    <property type="entry name" value="P-loop containing nucleoside triphosphate hydrolases"/>
    <property type="match status" value="1"/>
</dbReference>
<dbReference type="PROSITE" id="PS50893">
    <property type="entry name" value="ABC_TRANSPORTER_2"/>
    <property type="match status" value="1"/>
</dbReference>
<dbReference type="InterPro" id="IPR039421">
    <property type="entry name" value="Type_1_exporter"/>
</dbReference>
<dbReference type="Pfam" id="PF00005">
    <property type="entry name" value="ABC_tran"/>
    <property type="match status" value="1"/>
</dbReference>
<evidence type="ECO:0000256" key="8">
    <source>
        <dbReference type="SAM" id="Phobius"/>
    </source>
</evidence>
<keyword evidence="6 8" id="KW-0472">Membrane</keyword>
<dbReference type="InterPro" id="IPR017871">
    <property type="entry name" value="ABC_transporter-like_CS"/>
</dbReference>
<dbReference type="SMART" id="SM00382">
    <property type="entry name" value="AAA"/>
    <property type="match status" value="1"/>
</dbReference>
<feature type="transmembrane region" description="Helical" evidence="8">
    <location>
        <begin position="674"/>
        <end position="696"/>
    </location>
</feature>
<dbReference type="InterPro" id="IPR011527">
    <property type="entry name" value="ABC1_TM_dom"/>
</dbReference>